<evidence type="ECO:0000313" key="2">
    <source>
        <dbReference type="Proteomes" id="UP000694892"/>
    </source>
</evidence>
<dbReference type="EMBL" id="CM004467">
    <property type="protein sequence ID" value="OCT98907.1"/>
    <property type="molecule type" value="Genomic_DNA"/>
</dbReference>
<protein>
    <submittedName>
        <fullName evidence="1">Uncharacterized protein</fullName>
    </submittedName>
</protein>
<name>A0A974DY25_XENLA</name>
<proteinExistence type="predicted"/>
<accession>A0A974DY25</accession>
<sequence>MILIVTMITVLWISNHRNTFHNFLFSVYLNVRRVPLANTIMKQRWSQVNVRVAGAAQSLSDCTGAIRSFPDCCICSHS</sequence>
<reference evidence="2" key="1">
    <citation type="journal article" date="2016" name="Nature">
        <title>Genome evolution in the allotetraploid frog Xenopus laevis.</title>
        <authorList>
            <person name="Session A.M."/>
            <person name="Uno Y."/>
            <person name="Kwon T."/>
            <person name="Chapman J.A."/>
            <person name="Toyoda A."/>
            <person name="Takahashi S."/>
            <person name="Fukui A."/>
            <person name="Hikosaka A."/>
            <person name="Suzuki A."/>
            <person name="Kondo M."/>
            <person name="van Heeringen S.J."/>
            <person name="Quigley I."/>
            <person name="Heinz S."/>
            <person name="Ogino H."/>
            <person name="Ochi H."/>
            <person name="Hellsten U."/>
            <person name="Lyons J.B."/>
            <person name="Simakov O."/>
            <person name="Putnam N."/>
            <person name="Stites J."/>
            <person name="Kuroki Y."/>
            <person name="Tanaka T."/>
            <person name="Michiue T."/>
            <person name="Watanabe M."/>
            <person name="Bogdanovic O."/>
            <person name="Lister R."/>
            <person name="Georgiou G."/>
            <person name="Paranjpe S.S."/>
            <person name="van Kruijsbergen I."/>
            <person name="Shu S."/>
            <person name="Carlson J."/>
            <person name="Kinoshita T."/>
            <person name="Ohta Y."/>
            <person name="Mawaribuchi S."/>
            <person name="Jenkins J."/>
            <person name="Grimwood J."/>
            <person name="Schmutz J."/>
            <person name="Mitros T."/>
            <person name="Mozaffari S.V."/>
            <person name="Suzuki Y."/>
            <person name="Haramoto Y."/>
            <person name="Yamamoto T.S."/>
            <person name="Takagi C."/>
            <person name="Heald R."/>
            <person name="Miller K."/>
            <person name="Haudenschild C."/>
            <person name="Kitzman J."/>
            <person name="Nakayama T."/>
            <person name="Izutsu Y."/>
            <person name="Robert J."/>
            <person name="Fortriede J."/>
            <person name="Burns K."/>
            <person name="Lotay V."/>
            <person name="Karimi K."/>
            <person name="Yasuoka Y."/>
            <person name="Dichmann D.S."/>
            <person name="Flajnik M.F."/>
            <person name="Houston D.W."/>
            <person name="Shendure J."/>
            <person name="DuPasquier L."/>
            <person name="Vize P.D."/>
            <person name="Zorn A.M."/>
            <person name="Ito M."/>
            <person name="Marcotte E.M."/>
            <person name="Wallingford J.B."/>
            <person name="Ito Y."/>
            <person name="Asashima M."/>
            <person name="Ueno N."/>
            <person name="Matsuda Y."/>
            <person name="Veenstra G.J."/>
            <person name="Fujiyama A."/>
            <person name="Harland R.M."/>
            <person name="Taira M."/>
            <person name="Rokhsar D.S."/>
        </authorList>
    </citation>
    <scope>NUCLEOTIDE SEQUENCE [LARGE SCALE GENOMIC DNA]</scope>
    <source>
        <strain evidence="2">J</strain>
    </source>
</reference>
<dbReference type="AlphaFoldDB" id="A0A974DY25"/>
<dbReference type="Proteomes" id="UP000694892">
    <property type="component" value="Chromosome 1S"/>
</dbReference>
<gene>
    <name evidence="1" type="ORF">XELAEV_18011139mg</name>
</gene>
<evidence type="ECO:0000313" key="1">
    <source>
        <dbReference type="EMBL" id="OCT98907.1"/>
    </source>
</evidence>
<organism evidence="1 2">
    <name type="scientific">Xenopus laevis</name>
    <name type="common">African clawed frog</name>
    <dbReference type="NCBI Taxonomy" id="8355"/>
    <lineage>
        <taxon>Eukaryota</taxon>
        <taxon>Metazoa</taxon>
        <taxon>Chordata</taxon>
        <taxon>Craniata</taxon>
        <taxon>Vertebrata</taxon>
        <taxon>Euteleostomi</taxon>
        <taxon>Amphibia</taxon>
        <taxon>Batrachia</taxon>
        <taxon>Anura</taxon>
        <taxon>Pipoidea</taxon>
        <taxon>Pipidae</taxon>
        <taxon>Xenopodinae</taxon>
        <taxon>Xenopus</taxon>
        <taxon>Xenopus</taxon>
    </lineage>
</organism>